<protein>
    <submittedName>
        <fullName evidence="1">Uncharacterized protein</fullName>
    </submittedName>
</protein>
<proteinExistence type="predicted"/>
<dbReference type="Proteomes" id="UP000017805">
    <property type="component" value="Chromosome"/>
</dbReference>
<reference evidence="1 2" key="1">
    <citation type="submission" date="2013-07" db="EMBL/GenBank/DDBJ databases">
        <title>Complete genome sequence of Bacillus infantis NRRL B-14911 that has potential to induce cardiac disease by antigenic mimicry.</title>
        <authorList>
            <person name="Massilamany C."/>
            <person name="Smith T.P.L."/>
            <person name="Loy J.D."/>
            <person name="Barletta R."/>
            <person name="Reddy J."/>
        </authorList>
    </citation>
    <scope>NUCLEOTIDE SEQUENCE [LARGE SCALE GENOMIC DNA]</scope>
    <source>
        <strain evidence="1 2">NRRL B-14911</strain>
    </source>
</reference>
<gene>
    <name evidence="1" type="ORF">N288_14130</name>
</gene>
<name>U5LDH0_9BACI</name>
<dbReference type="HOGENOM" id="CLU_2840634_0_0_9"/>
<dbReference type="AlphaFoldDB" id="U5LDH0"/>
<accession>U5LDH0</accession>
<dbReference type="PATRIC" id="fig|1367477.3.peg.2783"/>
<evidence type="ECO:0000313" key="1">
    <source>
        <dbReference type="EMBL" id="AGX04726.1"/>
    </source>
</evidence>
<organism evidence="1 2">
    <name type="scientific">Bacillus infantis NRRL B-14911</name>
    <dbReference type="NCBI Taxonomy" id="1367477"/>
    <lineage>
        <taxon>Bacteria</taxon>
        <taxon>Bacillati</taxon>
        <taxon>Bacillota</taxon>
        <taxon>Bacilli</taxon>
        <taxon>Bacillales</taxon>
        <taxon>Bacillaceae</taxon>
        <taxon>Bacillus</taxon>
    </lineage>
</organism>
<dbReference type="KEGG" id="bif:N288_14130"/>
<keyword evidence="2" id="KW-1185">Reference proteome</keyword>
<sequence>MKRVCIFDFPMHYVAFFGTFYGWEVISMQKEEKQAGVPVERGQDTLLNTVNETFNSMVEDVRNMINGNEEQASRK</sequence>
<evidence type="ECO:0000313" key="2">
    <source>
        <dbReference type="Proteomes" id="UP000017805"/>
    </source>
</evidence>
<dbReference type="EMBL" id="CP006643">
    <property type="protein sequence ID" value="AGX04726.1"/>
    <property type="molecule type" value="Genomic_DNA"/>
</dbReference>